<dbReference type="InterPro" id="IPR036770">
    <property type="entry name" value="Ankyrin_rpt-contain_sf"/>
</dbReference>
<dbReference type="Gene3D" id="1.25.40.20">
    <property type="entry name" value="Ankyrin repeat-containing domain"/>
    <property type="match status" value="1"/>
</dbReference>
<proteinExistence type="predicted"/>
<accession>A0A8K0R0L0</accession>
<dbReference type="PROSITE" id="PS50088">
    <property type="entry name" value="ANK_REPEAT"/>
    <property type="match status" value="1"/>
</dbReference>
<evidence type="ECO:0000313" key="2">
    <source>
        <dbReference type="EMBL" id="KAH7080966.1"/>
    </source>
</evidence>
<evidence type="ECO:0000256" key="1">
    <source>
        <dbReference type="PROSITE-ProRule" id="PRU00023"/>
    </source>
</evidence>
<evidence type="ECO:0000313" key="3">
    <source>
        <dbReference type="Proteomes" id="UP000813461"/>
    </source>
</evidence>
<name>A0A8K0R0L0_9PLEO</name>
<protein>
    <recommendedName>
        <fullName evidence="4">Ankyrin</fullName>
    </recommendedName>
</protein>
<keyword evidence="3" id="KW-1185">Reference proteome</keyword>
<dbReference type="Pfam" id="PF12796">
    <property type="entry name" value="Ank_2"/>
    <property type="match status" value="1"/>
</dbReference>
<evidence type="ECO:0008006" key="4">
    <source>
        <dbReference type="Google" id="ProtNLM"/>
    </source>
</evidence>
<dbReference type="EMBL" id="JAGMVJ010000015">
    <property type="protein sequence ID" value="KAH7080966.1"/>
    <property type="molecule type" value="Genomic_DNA"/>
</dbReference>
<keyword evidence="1" id="KW-0040">ANK repeat</keyword>
<dbReference type="SUPFAM" id="SSF48403">
    <property type="entry name" value="Ankyrin repeat"/>
    <property type="match status" value="1"/>
</dbReference>
<dbReference type="InterPro" id="IPR002110">
    <property type="entry name" value="Ankyrin_rpt"/>
</dbReference>
<feature type="repeat" description="ANK" evidence="1">
    <location>
        <begin position="294"/>
        <end position="320"/>
    </location>
</feature>
<sequence>MEGLSVVANGLAVVSVALQLSEVCFKLYLFWEAIEDAPHEIATIKEDLRYLTSVFKRIETAERPLGGCIAEGMQHCQIKVAPRIPSPLLNSQHYIYPLSVPSRNITRRVLTQFEKSIPKQELSRITIQELMLRTISQTAVASFAPTSLDILAGDAYLMDECGQLRSKTFVYSTRLRLRVQRQTFSFRTILGHLWVRTTTTEYADEDFGETTKSQTVTSLAFYPRRCLQFLGVRNGLEAITALAGRSWIYNCRVTVTRAVPEDAIIFGLCSAGNTQAVQMLLDKGHASVVDTSPNGWKPLHYAAMAGHVDLCAMLIRQGADKTAFVYEGPTESILLFCDCIDLSSAQGDGWLVHEWLKKAYAVERKPISQNSITWLFHLAGNENYVEFNSRQVWSALQHAVRSVLNHAHFNNILARILDLTTDVRETLSNGHINAMGGWVALRVCGRTLLPMIVNAGSFLQMRGFDWINDELPHHQFLQALPNTYVAWCRAVLDAVEQVEMYMREEMDDCLTQLNMTRATFLKAISLPTSTPKSFGSSDDGDSVCTACGCDFTGLGIGLLAPARIAVAECVMTGHDFDCHCRDLTSASPHIERQDHPSYSGSYHEDNCSDDADYDEQYFDADPHASCTMEISKSDVFSDIAKLLYRAQGRVWLGDYTLEEELCASCFLIKEHYIGKDGLAADFPPMPRRFESLRDKC</sequence>
<dbReference type="Proteomes" id="UP000813461">
    <property type="component" value="Unassembled WGS sequence"/>
</dbReference>
<dbReference type="SMART" id="SM00248">
    <property type="entry name" value="ANK"/>
    <property type="match status" value="1"/>
</dbReference>
<dbReference type="PROSITE" id="PS50297">
    <property type="entry name" value="ANK_REP_REGION"/>
    <property type="match status" value="1"/>
</dbReference>
<comment type="caution">
    <text evidence="2">The sequence shown here is derived from an EMBL/GenBank/DDBJ whole genome shotgun (WGS) entry which is preliminary data.</text>
</comment>
<gene>
    <name evidence="2" type="ORF">FB567DRAFT_562483</name>
</gene>
<organism evidence="2 3">
    <name type="scientific">Paraphoma chrysanthemicola</name>
    <dbReference type="NCBI Taxonomy" id="798071"/>
    <lineage>
        <taxon>Eukaryota</taxon>
        <taxon>Fungi</taxon>
        <taxon>Dikarya</taxon>
        <taxon>Ascomycota</taxon>
        <taxon>Pezizomycotina</taxon>
        <taxon>Dothideomycetes</taxon>
        <taxon>Pleosporomycetidae</taxon>
        <taxon>Pleosporales</taxon>
        <taxon>Pleosporineae</taxon>
        <taxon>Phaeosphaeriaceae</taxon>
        <taxon>Paraphoma</taxon>
    </lineage>
</organism>
<reference evidence="2" key="1">
    <citation type="journal article" date="2021" name="Nat. Commun.">
        <title>Genetic determinants of endophytism in the Arabidopsis root mycobiome.</title>
        <authorList>
            <person name="Mesny F."/>
            <person name="Miyauchi S."/>
            <person name="Thiergart T."/>
            <person name="Pickel B."/>
            <person name="Atanasova L."/>
            <person name="Karlsson M."/>
            <person name="Huettel B."/>
            <person name="Barry K.W."/>
            <person name="Haridas S."/>
            <person name="Chen C."/>
            <person name="Bauer D."/>
            <person name="Andreopoulos W."/>
            <person name="Pangilinan J."/>
            <person name="LaButti K."/>
            <person name="Riley R."/>
            <person name="Lipzen A."/>
            <person name="Clum A."/>
            <person name="Drula E."/>
            <person name="Henrissat B."/>
            <person name="Kohler A."/>
            <person name="Grigoriev I.V."/>
            <person name="Martin F.M."/>
            <person name="Hacquard S."/>
        </authorList>
    </citation>
    <scope>NUCLEOTIDE SEQUENCE</scope>
    <source>
        <strain evidence="2">MPI-SDFR-AT-0120</strain>
    </source>
</reference>
<dbReference type="OrthoDB" id="539213at2759"/>
<dbReference type="AlphaFoldDB" id="A0A8K0R0L0"/>